<name>U5MYN8_CLOSA</name>
<dbReference type="eggNOG" id="ENOG50336XD">
    <property type="taxonomic scope" value="Bacteria"/>
</dbReference>
<reference evidence="1 2" key="1">
    <citation type="journal article" date="2013" name="Genome Announc.">
        <title>Complete Genome Sequence of the Solvent Producer Clostridium saccharobutylicum NCP262 (DSM 13864).</title>
        <authorList>
            <person name="Poehlein A."/>
            <person name="Hartwich K."/>
            <person name="Krabben P."/>
            <person name="Ehrenreich A."/>
            <person name="Liebl W."/>
            <person name="Durre P."/>
            <person name="Gottschalk G."/>
            <person name="Daniel R."/>
        </authorList>
    </citation>
    <scope>NUCLEOTIDE SEQUENCE [LARGE SCALE GENOMIC DNA]</scope>
    <source>
        <strain evidence="1">DSM 13864</strain>
    </source>
</reference>
<proteinExistence type="predicted"/>
<gene>
    <name evidence="1" type="ORF">CLSA_c36460</name>
</gene>
<evidence type="ECO:0000313" key="1">
    <source>
        <dbReference type="EMBL" id="AGX44607.1"/>
    </source>
</evidence>
<dbReference type="EMBL" id="CP006721">
    <property type="protein sequence ID" value="AGX44607.1"/>
    <property type="molecule type" value="Genomic_DNA"/>
</dbReference>
<organism evidence="1 2">
    <name type="scientific">Clostridium saccharobutylicum DSM 13864</name>
    <dbReference type="NCBI Taxonomy" id="1345695"/>
    <lineage>
        <taxon>Bacteria</taxon>
        <taxon>Bacillati</taxon>
        <taxon>Bacillota</taxon>
        <taxon>Clostridia</taxon>
        <taxon>Eubacteriales</taxon>
        <taxon>Clostridiaceae</taxon>
        <taxon>Clostridium</taxon>
    </lineage>
</organism>
<sequence>MKKQIKEFIKNDIYFMEVLSDKIIINDNYNGILVFDKNLELIKKLEIFEDITIYYSFVNNIGGEILLFCPNNECIVYINIETYEYEVIYLKNGLENLIFSNLYEWNDNGLILSTYNGEFYSVCIDEKLIQKIDYKEVERLYPKLNRFYRESTNQKIIKVLPDEYTAIVEAEKNNINAINYEKETKQTLNNVSFNFIDIEFREGIFILFDENRIEVIEVHGKEVLNLEDDYIFLKAKFVNKMDGIYLLILSSSNSNSDCSRIDIIQISTL</sequence>
<dbReference type="RefSeq" id="WP_022748214.1">
    <property type="nucleotide sequence ID" value="NC_022571.1"/>
</dbReference>
<dbReference type="AlphaFoldDB" id="U5MYN8"/>
<dbReference type="HOGENOM" id="CLU_1033292_0_0_9"/>
<protein>
    <submittedName>
        <fullName evidence="1">Uncharacterized protein</fullName>
    </submittedName>
</protein>
<accession>U5MYN8</accession>
<dbReference type="Proteomes" id="UP000017118">
    <property type="component" value="Chromosome"/>
</dbReference>
<dbReference type="GeneID" id="55475964"/>
<keyword evidence="2" id="KW-1185">Reference proteome</keyword>
<dbReference type="PATRIC" id="fig|1345695.10.peg.1045"/>
<dbReference type="KEGG" id="csb:CLSA_c36460"/>
<evidence type="ECO:0000313" key="2">
    <source>
        <dbReference type="Proteomes" id="UP000017118"/>
    </source>
</evidence>
<dbReference type="OrthoDB" id="2935331at2"/>